<dbReference type="InterPro" id="IPR006145">
    <property type="entry name" value="PsdUridine_synth_RsuA/RluA"/>
</dbReference>
<dbReference type="InterPro" id="IPR020103">
    <property type="entry name" value="PsdUridine_synth_cat_dom_sf"/>
</dbReference>
<dbReference type="SMART" id="SM00363">
    <property type="entry name" value="S4"/>
    <property type="match status" value="1"/>
</dbReference>
<dbReference type="InterPro" id="IPR006224">
    <property type="entry name" value="PsdUridine_synth_RluA-like_CS"/>
</dbReference>
<dbReference type="Proteomes" id="UP000324176">
    <property type="component" value="Unassembled WGS sequence"/>
</dbReference>
<reference evidence="11 13" key="3">
    <citation type="submission" date="2019-07" db="EMBL/GenBank/DDBJ databases">
        <title>Active sludge and wastewater microbial communities from Klosterneuburg, Austria.</title>
        <authorList>
            <person name="Wagner M."/>
        </authorList>
    </citation>
    <scope>NUCLEOTIDE SEQUENCE [LARGE SCALE GENOMIC DNA]</scope>
    <source>
        <strain evidence="11 13">Nm2</strain>
    </source>
</reference>
<dbReference type="Proteomes" id="UP000034156">
    <property type="component" value="Chromosome"/>
</dbReference>
<dbReference type="Gene3D" id="3.30.2350.10">
    <property type="entry name" value="Pseudouridine synthase"/>
    <property type="match status" value="1"/>
</dbReference>
<feature type="domain" description="RNA-binding S4" evidence="9">
    <location>
        <begin position="42"/>
        <end position="101"/>
    </location>
</feature>
<comment type="similarity">
    <text evidence="1 8">Belongs to the pseudouridine synthase RluA family.</text>
</comment>
<evidence type="ECO:0000256" key="8">
    <source>
        <dbReference type="RuleBase" id="RU362028"/>
    </source>
</evidence>
<dbReference type="InterPro" id="IPR050188">
    <property type="entry name" value="RluA_PseudoU_synthase"/>
</dbReference>
<keyword evidence="3 8" id="KW-0413">Isomerase</keyword>
<reference evidence="10 12" key="2">
    <citation type="journal article" date="2016" name="Genome Announc.">
        <title>Genome Sequence of Nitrosomonas communis Strain Nm2, a Mesophilic Ammonia-Oxidizing Bacterium Isolated from Mediterranean Soil.</title>
        <authorList>
            <person name="Kozlowski J.A."/>
            <person name="Kits K.D."/>
            <person name="Stein L.Y."/>
        </authorList>
    </citation>
    <scope>NUCLEOTIDE SEQUENCE [LARGE SCALE GENOMIC DNA]</scope>
    <source>
        <strain evidence="10 12">Nm2</strain>
    </source>
</reference>
<name>A0A0F7KEH4_9PROT</name>
<dbReference type="NCBIfam" id="NF008385">
    <property type="entry name" value="PRK11180.1"/>
    <property type="match status" value="1"/>
</dbReference>
<dbReference type="PROSITE" id="PS50889">
    <property type="entry name" value="S4"/>
    <property type="match status" value="1"/>
</dbReference>
<evidence type="ECO:0000259" key="9">
    <source>
        <dbReference type="SMART" id="SM00363"/>
    </source>
</evidence>
<dbReference type="CDD" id="cd00165">
    <property type="entry name" value="S4"/>
    <property type="match status" value="1"/>
</dbReference>
<dbReference type="AlphaFoldDB" id="A0A0F7KEH4"/>
<dbReference type="SUPFAM" id="SSF55120">
    <property type="entry name" value="Pseudouridine synthase"/>
    <property type="match status" value="1"/>
</dbReference>
<dbReference type="InterPro" id="IPR036986">
    <property type="entry name" value="S4_RNA-bd_sf"/>
</dbReference>
<dbReference type="RefSeq" id="WP_046849317.1">
    <property type="nucleotide sequence ID" value="NZ_CP011451.1"/>
</dbReference>
<dbReference type="NCBIfam" id="TIGR00005">
    <property type="entry name" value="rluA_subfam"/>
    <property type="match status" value="1"/>
</dbReference>
<evidence type="ECO:0000313" key="10">
    <source>
        <dbReference type="EMBL" id="AKH37224.1"/>
    </source>
</evidence>
<dbReference type="OrthoDB" id="9785808at2"/>
<dbReference type="PROSITE" id="PS01129">
    <property type="entry name" value="PSI_RLU"/>
    <property type="match status" value="1"/>
</dbReference>
<dbReference type="SUPFAM" id="SSF55174">
    <property type="entry name" value="Alpha-L RNA-binding motif"/>
    <property type="match status" value="1"/>
</dbReference>
<dbReference type="GO" id="GO:0000455">
    <property type="term" value="P:enzyme-directed rRNA pseudouridine synthesis"/>
    <property type="evidence" value="ECO:0007669"/>
    <property type="project" value="UniProtKB-ARBA"/>
</dbReference>
<dbReference type="InterPro" id="IPR002942">
    <property type="entry name" value="S4_RNA-bd"/>
</dbReference>
<evidence type="ECO:0000313" key="12">
    <source>
        <dbReference type="Proteomes" id="UP000034156"/>
    </source>
</evidence>
<dbReference type="EMBL" id="CP011451">
    <property type="protein sequence ID" value="AKH37224.1"/>
    <property type="molecule type" value="Genomic_DNA"/>
</dbReference>
<evidence type="ECO:0000256" key="7">
    <source>
        <dbReference type="PROSITE-ProRule" id="PRU00182"/>
    </source>
</evidence>
<dbReference type="FunFam" id="3.30.2350.10:FF:000006">
    <property type="entry name" value="Pseudouridine synthase"/>
    <property type="match status" value="1"/>
</dbReference>
<evidence type="ECO:0000256" key="4">
    <source>
        <dbReference type="ARBA" id="ARBA00036882"/>
    </source>
</evidence>
<evidence type="ECO:0000313" key="11">
    <source>
        <dbReference type="EMBL" id="TYP80588.1"/>
    </source>
</evidence>
<dbReference type="PATRIC" id="fig|44574.3.peg.1049"/>
<dbReference type="EMBL" id="VNHT01000057">
    <property type="protein sequence ID" value="TYP80588.1"/>
    <property type="molecule type" value="Genomic_DNA"/>
</dbReference>
<evidence type="ECO:0000256" key="5">
    <source>
        <dbReference type="ARBA" id="ARBA00056072"/>
    </source>
</evidence>
<evidence type="ECO:0000313" key="13">
    <source>
        <dbReference type="Proteomes" id="UP000324176"/>
    </source>
</evidence>
<comment type="catalytic activity">
    <reaction evidence="8">
        <text>a uridine in RNA = a pseudouridine in RNA</text>
        <dbReference type="Rhea" id="RHEA:48348"/>
        <dbReference type="Rhea" id="RHEA-COMP:12068"/>
        <dbReference type="Rhea" id="RHEA-COMP:12069"/>
        <dbReference type="ChEBI" id="CHEBI:65314"/>
        <dbReference type="ChEBI" id="CHEBI:65315"/>
    </reaction>
</comment>
<gene>
    <name evidence="10" type="ORF">AAW31_04390</name>
    <name evidence="11" type="ORF">BCL69_105715</name>
</gene>
<comment type="function">
    <text evidence="5">Responsible for synthesis of pseudouridine from uracil at positions 1911, 1915 and 1917 in 23S ribosomal RNA.</text>
</comment>
<dbReference type="Gene3D" id="3.10.290.10">
    <property type="entry name" value="RNA-binding S4 domain"/>
    <property type="match status" value="1"/>
</dbReference>
<dbReference type="EC" id="5.4.99.-" evidence="8"/>
<sequence>MKFPIEANKPIQDYSVTPSSFALAGQTESIIELVAPQNCIGLRLDFVLAQLLPQWSRSRLQSWILEKRVNIDGKIATPKQKIWGNEKISVKPHIIPINETHVAEAISLEILYEDNHLLVINKPAGIVVHPGNGNWRGTLLNALLHHSKQLNDIPRAGIVHRLDKDTSGLLVVAKTIEAQTSLVRQLQEHSVERNYLAIVLGEVKQNGHIDAPIGRHPVQRTKMAVTIHGKPARTYYQILESFNGCTLLRCRLETGRTHQIRVHMHNMGHPLVGDPVYTGKTRKLPMEITRLITQFPRQALHAQQLALAHPLHGKTMIWNSELPEDMNMLLQGLQRCGMQPSLSSF</sequence>
<keyword evidence="12" id="KW-1185">Reference proteome</keyword>
<evidence type="ECO:0000256" key="1">
    <source>
        <dbReference type="ARBA" id="ARBA00010876"/>
    </source>
</evidence>
<organism evidence="10 12">
    <name type="scientific">Nitrosomonas communis</name>
    <dbReference type="NCBI Taxonomy" id="44574"/>
    <lineage>
        <taxon>Bacteria</taxon>
        <taxon>Pseudomonadati</taxon>
        <taxon>Pseudomonadota</taxon>
        <taxon>Betaproteobacteria</taxon>
        <taxon>Nitrosomonadales</taxon>
        <taxon>Nitrosomonadaceae</taxon>
        <taxon>Nitrosomonas</taxon>
    </lineage>
</organism>
<evidence type="ECO:0000256" key="2">
    <source>
        <dbReference type="ARBA" id="ARBA00022884"/>
    </source>
</evidence>
<reference evidence="12" key="1">
    <citation type="submission" date="2015-05" db="EMBL/GenBank/DDBJ databases">
        <title>Draft genome of Nitrosomonas communis strain Nm2.</title>
        <authorList>
            <person name="Kozlowski J.A."/>
            <person name="Kits K.D."/>
            <person name="Stein L.Y."/>
        </authorList>
    </citation>
    <scope>NUCLEOTIDE SEQUENCE [LARGE SCALE GENOMIC DNA]</scope>
    <source>
        <strain evidence="12">Nm2</strain>
    </source>
</reference>
<dbReference type="CDD" id="cd02869">
    <property type="entry name" value="PseudoU_synth_RluA_like"/>
    <property type="match status" value="1"/>
</dbReference>
<evidence type="ECO:0000256" key="6">
    <source>
        <dbReference type="PIRSR" id="PIRSR606225-1"/>
    </source>
</evidence>
<dbReference type="GO" id="GO:0003723">
    <property type="term" value="F:RNA binding"/>
    <property type="evidence" value="ECO:0007669"/>
    <property type="project" value="UniProtKB-KW"/>
</dbReference>
<dbReference type="Pfam" id="PF00849">
    <property type="entry name" value="PseudoU_synth_2"/>
    <property type="match status" value="1"/>
</dbReference>
<dbReference type="PANTHER" id="PTHR21600:SF44">
    <property type="entry name" value="RIBOSOMAL LARGE SUBUNIT PSEUDOURIDINE SYNTHASE D"/>
    <property type="match status" value="1"/>
</dbReference>
<dbReference type="KEGG" id="nco:AAW31_04390"/>
<keyword evidence="2 7" id="KW-0694">RNA-binding</keyword>
<evidence type="ECO:0000256" key="3">
    <source>
        <dbReference type="ARBA" id="ARBA00023235"/>
    </source>
</evidence>
<feature type="active site" evidence="6">
    <location>
        <position position="163"/>
    </location>
</feature>
<dbReference type="PANTHER" id="PTHR21600">
    <property type="entry name" value="MITOCHONDRIAL RNA PSEUDOURIDINE SYNTHASE"/>
    <property type="match status" value="1"/>
</dbReference>
<comment type="catalytic activity">
    <reaction evidence="4">
        <text>uridine(1911/1915/1917) in 23S rRNA = pseudouridine(1911/1915/1917) in 23S rRNA</text>
        <dbReference type="Rhea" id="RHEA:42524"/>
        <dbReference type="Rhea" id="RHEA-COMP:10097"/>
        <dbReference type="Rhea" id="RHEA-COMP:10098"/>
        <dbReference type="ChEBI" id="CHEBI:65314"/>
        <dbReference type="ChEBI" id="CHEBI:65315"/>
        <dbReference type="EC" id="5.4.99.23"/>
    </reaction>
</comment>
<dbReference type="GO" id="GO:0160140">
    <property type="term" value="F:23S rRNA pseudouridine(1911/1915/1917) synthase activity"/>
    <property type="evidence" value="ECO:0007669"/>
    <property type="project" value="UniProtKB-EC"/>
</dbReference>
<dbReference type="InterPro" id="IPR006225">
    <property type="entry name" value="PsdUridine_synth_RluC/D"/>
</dbReference>
<accession>A0A0F7KEH4</accession>
<protein>
    <recommendedName>
        <fullName evidence="8">Pseudouridine synthase</fullName>
        <ecNumber evidence="8">5.4.99.-</ecNumber>
    </recommendedName>
</protein>
<proteinExistence type="inferred from homology"/>
<dbReference type="Pfam" id="PF01479">
    <property type="entry name" value="S4"/>
    <property type="match status" value="1"/>
</dbReference>